<feature type="compositionally biased region" description="Polar residues" evidence="1">
    <location>
        <begin position="1"/>
        <end position="12"/>
    </location>
</feature>
<dbReference type="InterPro" id="IPR035899">
    <property type="entry name" value="DBL_dom_sf"/>
</dbReference>
<dbReference type="InterPro" id="IPR001849">
    <property type="entry name" value="PH_domain"/>
</dbReference>
<dbReference type="GeneID" id="14925981"/>
<feature type="compositionally biased region" description="Polar residues" evidence="1">
    <location>
        <begin position="79"/>
        <end position="96"/>
    </location>
</feature>
<dbReference type="STRING" id="1257118.L8HIA1"/>
<dbReference type="CDD" id="cd00160">
    <property type="entry name" value="RhoGEF"/>
    <property type="match status" value="1"/>
</dbReference>
<reference evidence="4 5" key="1">
    <citation type="journal article" date="2013" name="Genome Biol.">
        <title>Genome of Acanthamoeba castellanii highlights extensive lateral gene transfer and early evolution of tyrosine kinase signaling.</title>
        <authorList>
            <person name="Clarke M."/>
            <person name="Lohan A.J."/>
            <person name="Liu B."/>
            <person name="Lagkouvardos I."/>
            <person name="Roy S."/>
            <person name="Zafar N."/>
            <person name="Bertelli C."/>
            <person name="Schilde C."/>
            <person name="Kianianmomeni A."/>
            <person name="Burglin T.R."/>
            <person name="Frech C."/>
            <person name="Turcotte B."/>
            <person name="Kopec K.O."/>
            <person name="Synnott J.M."/>
            <person name="Choo C."/>
            <person name="Paponov I."/>
            <person name="Finkler A."/>
            <person name="Soon Heng Tan C."/>
            <person name="Hutchins A.P."/>
            <person name="Weinmeier T."/>
            <person name="Rattei T."/>
            <person name="Chu J.S."/>
            <person name="Gimenez G."/>
            <person name="Irimia M."/>
            <person name="Rigden D.J."/>
            <person name="Fitzpatrick D.A."/>
            <person name="Lorenzo-Morales J."/>
            <person name="Bateman A."/>
            <person name="Chiu C.H."/>
            <person name="Tang P."/>
            <person name="Hegemann P."/>
            <person name="Fromm H."/>
            <person name="Raoult D."/>
            <person name="Greub G."/>
            <person name="Miranda-Saavedra D."/>
            <person name="Chen N."/>
            <person name="Nash P."/>
            <person name="Ginger M.L."/>
            <person name="Horn M."/>
            <person name="Schaap P."/>
            <person name="Caler L."/>
            <person name="Loftus B."/>
        </authorList>
    </citation>
    <scope>NUCLEOTIDE SEQUENCE [LARGE SCALE GENOMIC DNA]</scope>
    <source>
        <strain evidence="4 5">Neff</strain>
    </source>
</reference>
<evidence type="ECO:0000313" key="4">
    <source>
        <dbReference type="EMBL" id="ELR24947.1"/>
    </source>
</evidence>
<dbReference type="InterPro" id="IPR000219">
    <property type="entry name" value="DH_dom"/>
</dbReference>
<feature type="domain" description="DH" evidence="3">
    <location>
        <begin position="186"/>
        <end position="365"/>
    </location>
</feature>
<feature type="region of interest" description="Disordered" evidence="1">
    <location>
        <begin position="534"/>
        <end position="553"/>
    </location>
</feature>
<feature type="domain" description="PH" evidence="2">
    <location>
        <begin position="396"/>
        <end position="497"/>
    </location>
</feature>
<feature type="compositionally biased region" description="Low complexity" evidence="1">
    <location>
        <begin position="159"/>
        <end position="172"/>
    </location>
</feature>
<dbReference type="Gene3D" id="2.30.29.30">
    <property type="entry name" value="Pleckstrin-homology domain (PH domain)/Phosphotyrosine-binding domain (PTB)"/>
    <property type="match status" value="1"/>
</dbReference>
<dbReference type="RefSeq" id="XP_004367810.1">
    <property type="nucleotide sequence ID" value="XM_004367753.1"/>
</dbReference>
<feature type="compositionally biased region" description="Basic and acidic residues" evidence="1">
    <location>
        <begin position="179"/>
        <end position="192"/>
    </location>
</feature>
<feature type="compositionally biased region" description="Low complexity" evidence="1">
    <location>
        <begin position="14"/>
        <end position="34"/>
    </location>
</feature>
<proteinExistence type="predicted"/>
<dbReference type="SUPFAM" id="SSF50729">
    <property type="entry name" value="PH domain-like"/>
    <property type="match status" value="1"/>
</dbReference>
<dbReference type="PANTHER" id="PTHR12673:SF159">
    <property type="entry name" value="LD03170P"/>
    <property type="match status" value="1"/>
</dbReference>
<gene>
    <name evidence="4" type="ORF">ACA1_309820</name>
</gene>
<feature type="compositionally biased region" description="Polar residues" evidence="1">
    <location>
        <begin position="544"/>
        <end position="553"/>
    </location>
</feature>
<feature type="compositionally biased region" description="Low complexity" evidence="1">
    <location>
        <begin position="115"/>
        <end position="148"/>
    </location>
</feature>
<feature type="compositionally biased region" description="Low complexity" evidence="1">
    <location>
        <begin position="59"/>
        <end position="78"/>
    </location>
</feature>
<dbReference type="SMART" id="SM00325">
    <property type="entry name" value="RhoGEF"/>
    <property type="match status" value="1"/>
</dbReference>
<dbReference type="SUPFAM" id="SSF48065">
    <property type="entry name" value="DBL homology domain (DH-domain)"/>
    <property type="match status" value="1"/>
</dbReference>
<organism evidence="4 5">
    <name type="scientific">Acanthamoeba castellanii (strain ATCC 30010 / Neff)</name>
    <dbReference type="NCBI Taxonomy" id="1257118"/>
    <lineage>
        <taxon>Eukaryota</taxon>
        <taxon>Amoebozoa</taxon>
        <taxon>Discosea</taxon>
        <taxon>Longamoebia</taxon>
        <taxon>Centramoebida</taxon>
        <taxon>Acanthamoebidae</taxon>
        <taxon>Acanthamoeba</taxon>
    </lineage>
</organism>
<evidence type="ECO:0000259" key="2">
    <source>
        <dbReference type="PROSITE" id="PS50003"/>
    </source>
</evidence>
<dbReference type="OrthoDB" id="20696at2759"/>
<dbReference type="VEuPathDB" id="AmoebaDB:ACA1_309820"/>
<dbReference type="InterPro" id="IPR011993">
    <property type="entry name" value="PH-like_dom_sf"/>
</dbReference>
<dbReference type="Gene3D" id="1.20.900.10">
    <property type="entry name" value="Dbl homology (DH) domain"/>
    <property type="match status" value="1"/>
</dbReference>
<dbReference type="KEGG" id="acan:ACA1_309820"/>
<evidence type="ECO:0000256" key="1">
    <source>
        <dbReference type="SAM" id="MobiDB-lite"/>
    </source>
</evidence>
<evidence type="ECO:0000259" key="3">
    <source>
        <dbReference type="PROSITE" id="PS50010"/>
    </source>
</evidence>
<sequence>MLSRSLPTTFPSRSPAFGAPQSSPSAAATTYSSPQLPRPGVGAEAQQQQTRHVVPPRPASVVPTPSPSQTSTNSNSRRGISSSTYTPAAQQQSTADSAKKYSSVYNHTPAGQGSGTPTSGRPTPPLGRQGSSILSSSASSIPAFQSKSGSSIHRRPVPAAAGAAPTTSPAAAGGDGGGEEGKKDRLRQEAVRELSQTEQDYINDLELVNEVFLKPLLSRNVLDKQELGSLFSNLEMLVGVNQEIMKGLKDDPNGDRTGQTFLGLMHYFKMYTVYCANQPHSDSTHTKCKAKNPAYASFLDECMADPRCRGLTLQSYLIKPIQRLCKYPLLLKAIYQNTAAEHADYESLREALSQMEKIVEYVNEGKRQAENSQKIMAIQSNIDGGEFLGLVQPTRRLLLESTFEVRVPKSKTKERYCVLFNDLFLCVKTKKKGTGYYDPLLLFLQVAKFIEISDTEEVHNSFEVQAESDGETKSAVFVFPNPAMKAEWAKEIKTIIRFYQKQRLLAVKKESSEKVAGGGSASADMPSVRASLASPVVPRASPSLGRTMSSRIH</sequence>
<dbReference type="PROSITE" id="PS50010">
    <property type="entry name" value="DH_2"/>
    <property type="match status" value="1"/>
</dbReference>
<dbReference type="AlphaFoldDB" id="L8HIA1"/>
<name>L8HIA1_ACACF</name>
<dbReference type="GO" id="GO:0005737">
    <property type="term" value="C:cytoplasm"/>
    <property type="evidence" value="ECO:0007669"/>
    <property type="project" value="TreeGrafter"/>
</dbReference>
<dbReference type="OMA" id="PANCFEL"/>
<dbReference type="Pfam" id="PF00621">
    <property type="entry name" value="RhoGEF"/>
    <property type="match status" value="1"/>
</dbReference>
<keyword evidence="5" id="KW-1185">Reference proteome</keyword>
<accession>L8HIA1</accession>
<protein>
    <submittedName>
        <fullName evidence="4">RhoGEF domain containing protein</fullName>
    </submittedName>
</protein>
<dbReference type="Pfam" id="PF00169">
    <property type="entry name" value="PH"/>
    <property type="match status" value="1"/>
</dbReference>
<evidence type="ECO:0000313" key="5">
    <source>
        <dbReference type="Proteomes" id="UP000011083"/>
    </source>
</evidence>
<feature type="region of interest" description="Disordered" evidence="1">
    <location>
        <begin position="1"/>
        <end position="192"/>
    </location>
</feature>
<dbReference type="Proteomes" id="UP000011083">
    <property type="component" value="Unassembled WGS sequence"/>
</dbReference>
<dbReference type="PROSITE" id="PS50003">
    <property type="entry name" value="PH_DOMAIN"/>
    <property type="match status" value="1"/>
</dbReference>
<dbReference type="InterPro" id="IPR051092">
    <property type="entry name" value="FYVE_RhoGEF_PH"/>
</dbReference>
<dbReference type="EMBL" id="KB007810">
    <property type="protein sequence ID" value="ELR24947.1"/>
    <property type="molecule type" value="Genomic_DNA"/>
</dbReference>
<dbReference type="PANTHER" id="PTHR12673">
    <property type="entry name" value="FACIOGENITAL DYSPLASIA PROTEIN"/>
    <property type="match status" value="1"/>
</dbReference>
<dbReference type="GO" id="GO:0005085">
    <property type="term" value="F:guanyl-nucleotide exchange factor activity"/>
    <property type="evidence" value="ECO:0007669"/>
    <property type="project" value="InterPro"/>
</dbReference>
<dbReference type="SMART" id="SM00233">
    <property type="entry name" value="PH"/>
    <property type="match status" value="1"/>
</dbReference>